<dbReference type="PANTHER" id="PTHR23501">
    <property type="entry name" value="MAJOR FACILITATOR SUPERFAMILY"/>
    <property type="match status" value="1"/>
</dbReference>
<evidence type="ECO:0000256" key="5">
    <source>
        <dbReference type="ARBA" id="ARBA00022989"/>
    </source>
</evidence>
<dbReference type="InterPro" id="IPR020846">
    <property type="entry name" value="MFS_dom"/>
</dbReference>
<keyword evidence="10" id="KW-1185">Reference proteome</keyword>
<dbReference type="PROSITE" id="PS50850">
    <property type="entry name" value="MFS"/>
    <property type="match status" value="1"/>
</dbReference>
<dbReference type="CDD" id="cd17502">
    <property type="entry name" value="MFS_Azr1_MDR_like"/>
    <property type="match status" value="1"/>
</dbReference>
<keyword evidence="3" id="KW-1003">Cell membrane</keyword>
<name>A0A4Q9DZC1_9BACL</name>
<proteinExistence type="predicted"/>
<keyword evidence="5 7" id="KW-1133">Transmembrane helix</keyword>
<feature type="transmembrane region" description="Helical" evidence="7">
    <location>
        <begin position="137"/>
        <end position="156"/>
    </location>
</feature>
<dbReference type="SUPFAM" id="SSF103473">
    <property type="entry name" value="MFS general substrate transporter"/>
    <property type="match status" value="1"/>
</dbReference>
<evidence type="ECO:0000256" key="6">
    <source>
        <dbReference type="ARBA" id="ARBA00023136"/>
    </source>
</evidence>
<evidence type="ECO:0000259" key="8">
    <source>
        <dbReference type="PROSITE" id="PS50850"/>
    </source>
</evidence>
<keyword evidence="6 7" id="KW-0472">Membrane</keyword>
<evidence type="ECO:0000256" key="4">
    <source>
        <dbReference type="ARBA" id="ARBA00022692"/>
    </source>
</evidence>
<feature type="transmembrane region" description="Helical" evidence="7">
    <location>
        <begin position="360"/>
        <end position="383"/>
    </location>
</feature>
<feature type="transmembrane region" description="Helical" evidence="7">
    <location>
        <begin position="76"/>
        <end position="95"/>
    </location>
</feature>
<dbReference type="NCBIfam" id="TIGR00711">
    <property type="entry name" value="efflux_EmrB"/>
    <property type="match status" value="1"/>
</dbReference>
<feature type="domain" description="Major facilitator superfamily (MFS) profile" evidence="8">
    <location>
        <begin position="11"/>
        <end position="493"/>
    </location>
</feature>
<dbReference type="InterPro" id="IPR036259">
    <property type="entry name" value="MFS_trans_sf"/>
</dbReference>
<dbReference type="InterPro" id="IPR011701">
    <property type="entry name" value="MFS"/>
</dbReference>
<feature type="transmembrane region" description="Helical" evidence="7">
    <location>
        <begin position="46"/>
        <end position="64"/>
    </location>
</feature>
<dbReference type="Proteomes" id="UP000293142">
    <property type="component" value="Unassembled WGS sequence"/>
</dbReference>
<dbReference type="AlphaFoldDB" id="A0A4Q9DZC1"/>
<keyword evidence="4 7" id="KW-0812">Transmembrane</keyword>
<dbReference type="Gene3D" id="1.20.1250.20">
    <property type="entry name" value="MFS general substrate transporter like domains"/>
    <property type="match status" value="1"/>
</dbReference>
<comment type="caution">
    <text evidence="9">The sequence shown here is derived from an EMBL/GenBank/DDBJ whole genome shotgun (WGS) entry which is preliminary data.</text>
</comment>
<evidence type="ECO:0000256" key="7">
    <source>
        <dbReference type="SAM" id="Phobius"/>
    </source>
</evidence>
<dbReference type="PRINTS" id="PR01036">
    <property type="entry name" value="TCRTETB"/>
</dbReference>
<feature type="transmembrane region" description="Helical" evidence="7">
    <location>
        <begin position="466"/>
        <end position="487"/>
    </location>
</feature>
<feature type="transmembrane region" description="Helical" evidence="7">
    <location>
        <begin position="330"/>
        <end position="348"/>
    </location>
</feature>
<evidence type="ECO:0000256" key="1">
    <source>
        <dbReference type="ARBA" id="ARBA00004651"/>
    </source>
</evidence>
<dbReference type="Gene3D" id="1.20.1720.10">
    <property type="entry name" value="Multidrug resistance protein D"/>
    <property type="match status" value="1"/>
</dbReference>
<organism evidence="9 10">
    <name type="scientific">Paenibacillus thalictri</name>
    <dbReference type="NCBI Taxonomy" id="2527873"/>
    <lineage>
        <taxon>Bacteria</taxon>
        <taxon>Bacillati</taxon>
        <taxon>Bacillota</taxon>
        <taxon>Bacilli</taxon>
        <taxon>Bacillales</taxon>
        <taxon>Paenibacillaceae</taxon>
        <taxon>Paenibacillus</taxon>
    </lineage>
</organism>
<reference evidence="9 10" key="1">
    <citation type="submission" date="2019-02" db="EMBL/GenBank/DDBJ databases">
        <title>Paenibacillus sp. nov., isolated from surface-sterilized tissue of Thalictrum simplex L.</title>
        <authorList>
            <person name="Tuo L."/>
        </authorList>
    </citation>
    <scope>NUCLEOTIDE SEQUENCE [LARGE SCALE GENOMIC DNA]</scope>
    <source>
        <strain evidence="9 10">N2SHLJ1</strain>
    </source>
</reference>
<evidence type="ECO:0000256" key="3">
    <source>
        <dbReference type="ARBA" id="ARBA00022475"/>
    </source>
</evidence>
<dbReference type="GO" id="GO:0022857">
    <property type="term" value="F:transmembrane transporter activity"/>
    <property type="evidence" value="ECO:0007669"/>
    <property type="project" value="InterPro"/>
</dbReference>
<evidence type="ECO:0000256" key="2">
    <source>
        <dbReference type="ARBA" id="ARBA00022448"/>
    </source>
</evidence>
<sequence length="503" mass="53848">MDQRKSNVKWTVAGLMLALLLSALDQTIVSTAMPTIVGQLGGLDKFVWVFSAYLIANVISIPIFGKLSDMYGRKLFFLLGLVVFMVGSALCGTSQSMLQLIIYRVVQGIGGGALMPITFAIVFDIFPPEKRGKMQGFFGAVFGLSSVLGPLIGAYFTDYVAWQWIFYINLPLGVVSFIIISIFYHGSGQPKKEKIDWAGTIVFGAAVLSLMLALELGGKEYPWGSWQIIGLFAAFAVLFVLFLVIEKYAASPVIPLALFKNKLFTASMGVGFFYGAVMLSAATYIPLFVQGVFEGSATNAGLVLTPMMLGSVLSSMFGGRFIGKLTYRNIMLFSAGLLIVATALLSTISTGTPRGLVTVYMVLLGLGIGTSFPIVSISALHGIPFHQRGIVSGLVAFFRTIGSAVGVTIFGSIQIKAMENGILSKLGSAAGAQQQISDPRVLLQPQVRAHIPHDVLDKLISAMAESIAYVFQCSVFMAVIGLVFVLLMGKAKMEIPAGAKQKA</sequence>
<dbReference type="EMBL" id="SIRE01000002">
    <property type="protein sequence ID" value="TBL81835.1"/>
    <property type="molecule type" value="Genomic_DNA"/>
</dbReference>
<dbReference type="Pfam" id="PF07690">
    <property type="entry name" value="MFS_1"/>
    <property type="match status" value="1"/>
</dbReference>
<feature type="transmembrane region" description="Helical" evidence="7">
    <location>
        <begin position="162"/>
        <end position="183"/>
    </location>
</feature>
<feature type="transmembrane region" description="Helical" evidence="7">
    <location>
        <begin position="300"/>
        <end position="318"/>
    </location>
</feature>
<dbReference type="PANTHER" id="PTHR23501:SF170">
    <property type="entry name" value="MULTIDRUG RESISTANCE PROTEIN 3"/>
    <property type="match status" value="1"/>
</dbReference>
<evidence type="ECO:0000313" key="10">
    <source>
        <dbReference type="Proteomes" id="UP000293142"/>
    </source>
</evidence>
<feature type="transmembrane region" description="Helical" evidence="7">
    <location>
        <begin position="266"/>
        <end position="288"/>
    </location>
</feature>
<feature type="transmembrane region" description="Helical" evidence="7">
    <location>
        <begin position="101"/>
        <end position="125"/>
    </location>
</feature>
<evidence type="ECO:0000313" key="9">
    <source>
        <dbReference type="EMBL" id="TBL81835.1"/>
    </source>
</evidence>
<dbReference type="GO" id="GO:0005886">
    <property type="term" value="C:plasma membrane"/>
    <property type="evidence" value="ECO:0007669"/>
    <property type="project" value="UniProtKB-SubCell"/>
</dbReference>
<feature type="transmembrane region" description="Helical" evidence="7">
    <location>
        <begin position="390"/>
        <end position="413"/>
    </location>
</feature>
<comment type="subcellular location">
    <subcellularLocation>
        <location evidence="1">Cell membrane</location>
        <topology evidence="1">Multi-pass membrane protein</topology>
    </subcellularLocation>
</comment>
<keyword evidence="2" id="KW-0813">Transport</keyword>
<dbReference type="OrthoDB" id="9816041at2"/>
<dbReference type="RefSeq" id="WP_131011620.1">
    <property type="nucleotide sequence ID" value="NZ_SIRE01000002.1"/>
</dbReference>
<feature type="transmembrane region" description="Helical" evidence="7">
    <location>
        <begin position="226"/>
        <end position="245"/>
    </location>
</feature>
<dbReference type="FunFam" id="1.20.1720.10:FF:000004">
    <property type="entry name" value="EmrB/QacA family drug resistance transporter"/>
    <property type="match status" value="1"/>
</dbReference>
<feature type="transmembrane region" description="Helical" evidence="7">
    <location>
        <begin position="195"/>
        <end position="214"/>
    </location>
</feature>
<protein>
    <submittedName>
        <fullName evidence="9">DHA2 family efflux MFS transporter permease subunit</fullName>
    </submittedName>
</protein>
<gene>
    <name evidence="9" type="ORF">EYB31_02270</name>
</gene>
<dbReference type="InterPro" id="IPR004638">
    <property type="entry name" value="EmrB-like"/>
</dbReference>
<accession>A0A4Q9DZC1</accession>